<organism evidence="1 2">
    <name type="scientific">Melastoma candidum</name>
    <dbReference type="NCBI Taxonomy" id="119954"/>
    <lineage>
        <taxon>Eukaryota</taxon>
        <taxon>Viridiplantae</taxon>
        <taxon>Streptophyta</taxon>
        <taxon>Embryophyta</taxon>
        <taxon>Tracheophyta</taxon>
        <taxon>Spermatophyta</taxon>
        <taxon>Magnoliopsida</taxon>
        <taxon>eudicotyledons</taxon>
        <taxon>Gunneridae</taxon>
        <taxon>Pentapetalae</taxon>
        <taxon>rosids</taxon>
        <taxon>malvids</taxon>
        <taxon>Myrtales</taxon>
        <taxon>Melastomataceae</taxon>
        <taxon>Melastomatoideae</taxon>
        <taxon>Melastomateae</taxon>
        <taxon>Melastoma</taxon>
    </lineage>
</organism>
<dbReference type="Proteomes" id="UP001057402">
    <property type="component" value="Chromosome 9"/>
</dbReference>
<evidence type="ECO:0000313" key="1">
    <source>
        <dbReference type="EMBL" id="KAI4325376.1"/>
    </source>
</evidence>
<sequence length="95" mass="9996">MGFLHKLWDETLAGPAPESGLGKLRKNLTIDTGSVPHSPVGSSGPGTPNTPGTPDGNGKIKKFTRKKQPNGSCPERKDTGGPTGYDWIVISALDR</sequence>
<accession>A0ACB9MNX2</accession>
<proteinExistence type="predicted"/>
<gene>
    <name evidence="1" type="ORF">MLD38_030781</name>
</gene>
<protein>
    <submittedName>
        <fullName evidence="1">Uncharacterized protein</fullName>
    </submittedName>
</protein>
<keyword evidence="2" id="KW-1185">Reference proteome</keyword>
<dbReference type="EMBL" id="CM042888">
    <property type="protein sequence ID" value="KAI4325376.1"/>
    <property type="molecule type" value="Genomic_DNA"/>
</dbReference>
<comment type="caution">
    <text evidence="1">The sequence shown here is derived from an EMBL/GenBank/DDBJ whole genome shotgun (WGS) entry which is preliminary data.</text>
</comment>
<name>A0ACB9MNX2_9MYRT</name>
<evidence type="ECO:0000313" key="2">
    <source>
        <dbReference type="Proteomes" id="UP001057402"/>
    </source>
</evidence>
<reference evidence="2" key="1">
    <citation type="journal article" date="2023" name="Front. Plant Sci.">
        <title>Chromosomal-level genome assembly of Melastoma candidum provides insights into trichome evolution.</title>
        <authorList>
            <person name="Zhong Y."/>
            <person name="Wu W."/>
            <person name="Sun C."/>
            <person name="Zou P."/>
            <person name="Liu Y."/>
            <person name="Dai S."/>
            <person name="Zhou R."/>
        </authorList>
    </citation>
    <scope>NUCLEOTIDE SEQUENCE [LARGE SCALE GENOMIC DNA]</scope>
</reference>